<gene>
    <name evidence="2" type="ORF">I302_00379</name>
    <name evidence="3" type="ORF">I302_101703</name>
</gene>
<protein>
    <submittedName>
        <fullName evidence="2">Uncharacterized protein</fullName>
    </submittedName>
</protein>
<evidence type="ECO:0000313" key="4">
    <source>
        <dbReference type="Proteomes" id="UP000092730"/>
    </source>
</evidence>
<dbReference type="EMBL" id="CP144541">
    <property type="protein sequence ID" value="WVW79733.1"/>
    <property type="molecule type" value="Genomic_DNA"/>
</dbReference>
<feature type="chain" id="PRO_5042335000" evidence="1">
    <location>
        <begin position="19"/>
        <end position="175"/>
    </location>
</feature>
<dbReference type="Proteomes" id="UP000092730">
    <property type="component" value="Chromosome 1"/>
</dbReference>
<dbReference type="AlphaFoldDB" id="A0A1B9GCY4"/>
<dbReference type="OrthoDB" id="10448065at2759"/>
<keyword evidence="4" id="KW-1185">Reference proteome</keyword>
<evidence type="ECO:0000256" key="1">
    <source>
        <dbReference type="SAM" id="SignalP"/>
    </source>
</evidence>
<reference evidence="3" key="2">
    <citation type="submission" date="2013-07" db="EMBL/GenBank/DDBJ databases">
        <authorList>
            <consortium name="The Broad Institute Genome Sequencing Platform"/>
            <person name="Cuomo C."/>
            <person name="Litvintseva A."/>
            <person name="Chen Y."/>
            <person name="Heitman J."/>
            <person name="Sun S."/>
            <person name="Springer D."/>
            <person name="Dromer F."/>
            <person name="Young S.K."/>
            <person name="Zeng Q."/>
            <person name="Gargeya S."/>
            <person name="Fitzgerald M."/>
            <person name="Abouelleil A."/>
            <person name="Alvarado L."/>
            <person name="Berlin A.M."/>
            <person name="Chapman S.B."/>
            <person name="Dewar J."/>
            <person name="Goldberg J."/>
            <person name="Griggs A."/>
            <person name="Gujja S."/>
            <person name="Hansen M."/>
            <person name="Howarth C."/>
            <person name="Imamovic A."/>
            <person name="Larimer J."/>
            <person name="McCowan C."/>
            <person name="Murphy C."/>
            <person name="Pearson M."/>
            <person name="Priest M."/>
            <person name="Roberts A."/>
            <person name="Saif S."/>
            <person name="Shea T."/>
            <person name="Sykes S."/>
            <person name="Wortman J."/>
            <person name="Nusbaum C."/>
            <person name="Birren B."/>
        </authorList>
    </citation>
    <scope>NUCLEOTIDE SEQUENCE</scope>
    <source>
        <strain evidence="3">CBS 10118</strain>
    </source>
</reference>
<proteinExistence type="predicted"/>
<evidence type="ECO:0000313" key="3">
    <source>
        <dbReference type="EMBL" id="WVW79733.1"/>
    </source>
</evidence>
<evidence type="ECO:0000313" key="2">
    <source>
        <dbReference type="EMBL" id="OCF28889.1"/>
    </source>
</evidence>
<accession>A0A1B9GCY4</accession>
<feature type="signal peptide" evidence="1">
    <location>
        <begin position="1"/>
        <end position="18"/>
    </location>
</feature>
<keyword evidence="1" id="KW-0732">Signal</keyword>
<dbReference type="RefSeq" id="XP_019049959.1">
    <property type="nucleotide sequence ID" value="XM_019187081.1"/>
</dbReference>
<organism evidence="2">
    <name type="scientific">Kwoniella bestiolae CBS 10118</name>
    <dbReference type="NCBI Taxonomy" id="1296100"/>
    <lineage>
        <taxon>Eukaryota</taxon>
        <taxon>Fungi</taxon>
        <taxon>Dikarya</taxon>
        <taxon>Basidiomycota</taxon>
        <taxon>Agaricomycotina</taxon>
        <taxon>Tremellomycetes</taxon>
        <taxon>Tremellales</taxon>
        <taxon>Cryptococcaceae</taxon>
        <taxon>Kwoniella</taxon>
    </lineage>
</organism>
<sequence length="175" mass="19147">MLFTHLLVLLPLIISSSASPLLSKRDESIVKISTSSNTRISHVKDLKNVALDGGFSAFDFTRNSPSNSQDSAPSGKQEFYWDVFEEGSRFGKQLYHLTCYVEVNMNFRGTAIFGLNTGSPHVTLTSGMMDAKTDIGIICPKADAKRVLPEGAKGCDNIPGWDGKGPYSWTAHESR</sequence>
<dbReference type="GeneID" id="30204778"/>
<reference evidence="2" key="3">
    <citation type="submission" date="2014-01" db="EMBL/GenBank/DDBJ databases">
        <title>Evolution of pathogenesis and genome organization in the Tremellales.</title>
        <authorList>
            <person name="Cuomo C."/>
            <person name="Litvintseva A."/>
            <person name="Heitman J."/>
            <person name="Chen Y."/>
            <person name="Sun S."/>
            <person name="Springer D."/>
            <person name="Dromer F."/>
            <person name="Young S."/>
            <person name="Zeng Q."/>
            <person name="Chapman S."/>
            <person name="Gujja S."/>
            <person name="Saif S."/>
            <person name="Birren B."/>
        </authorList>
    </citation>
    <scope>NUCLEOTIDE SEQUENCE</scope>
    <source>
        <strain evidence="2">CBS 10118</strain>
    </source>
</reference>
<name>A0A1B9GCY4_9TREE</name>
<dbReference type="KEGG" id="kbi:30204778"/>
<reference evidence="2" key="1">
    <citation type="submission" date="2013-07" db="EMBL/GenBank/DDBJ databases">
        <title>The Genome Sequence of Cryptococcus bestiolae CBS10118.</title>
        <authorList>
            <consortium name="The Broad Institute Genome Sequencing Platform"/>
            <person name="Cuomo C."/>
            <person name="Litvintseva A."/>
            <person name="Chen Y."/>
            <person name="Heitman J."/>
            <person name="Sun S."/>
            <person name="Springer D."/>
            <person name="Dromer F."/>
            <person name="Young S.K."/>
            <person name="Zeng Q."/>
            <person name="Gargeya S."/>
            <person name="Fitzgerald M."/>
            <person name="Abouelleil A."/>
            <person name="Alvarado L."/>
            <person name="Berlin A.M."/>
            <person name="Chapman S.B."/>
            <person name="Dewar J."/>
            <person name="Goldberg J."/>
            <person name="Griggs A."/>
            <person name="Gujja S."/>
            <person name="Hansen M."/>
            <person name="Howarth C."/>
            <person name="Imamovic A."/>
            <person name="Larimer J."/>
            <person name="McCowan C."/>
            <person name="Murphy C."/>
            <person name="Pearson M."/>
            <person name="Priest M."/>
            <person name="Roberts A."/>
            <person name="Saif S."/>
            <person name="Shea T."/>
            <person name="Sykes S."/>
            <person name="Wortman J."/>
            <person name="Nusbaum C."/>
            <person name="Birren B."/>
        </authorList>
    </citation>
    <scope>NUCLEOTIDE SEQUENCE [LARGE SCALE GENOMIC DNA]</scope>
    <source>
        <strain evidence="2">CBS 10118</strain>
    </source>
</reference>
<dbReference type="EMBL" id="KI894018">
    <property type="protein sequence ID" value="OCF28889.1"/>
    <property type="molecule type" value="Genomic_DNA"/>
</dbReference>
<dbReference type="VEuPathDB" id="FungiDB:I302_00379"/>
<reference evidence="3" key="4">
    <citation type="submission" date="2024-02" db="EMBL/GenBank/DDBJ databases">
        <title>Comparative genomics of Cryptococcus and Kwoniella reveals pathogenesis evolution and contrasting modes of karyotype evolution via chromosome fusion or intercentromeric recombination.</title>
        <authorList>
            <person name="Coelho M.A."/>
            <person name="David-Palma M."/>
            <person name="Shea T."/>
            <person name="Bowers K."/>
            <person name="McGinley-Smith S."/>
            <person name="Mohammad A.W."/>
            <person name="Gnirke A."/>
            <person name="Yurkov A.M."/>
            <person name="Nowrousian M."/>
            <person name="Sun S."/>
            <person name="Cuomo C.A."/>
            <person name="Heitman J."/>
        </authorList>
    </citation>
    <scope>NUCLEOTIDE SEQUENCE</scope>
    <source>
        <strain evidence="3">CBS 10118</strain>
    </source>
</reference>